<dbReference type="Proteomes" id="UP000265325">
    <property type="component" value="Unassembled WGS sequence"/>
</dbReference>
<evidence type="ECO:0000256" key="1">
    <source>
        <dbReference type="SAM" id="MobiDB-lite"/>
    </source>
</evidence>
<sequence>MLPGVAGVAAAATNLVVELGEMDNLKKRVDKLLEDFGGSTGGPKKIGEDWLEKEGLGGPGFHEADFLFGSYAVVREQLLKFSKVLELQMESMKLAIHATQAGYQSIDDDIKAKMKRLNAEIAHMQAPDPRDEGTGTKGMGGRSDQPLPDQKPTGGSTDDTGGF</sequence>
<keyword evidence="3" id="KW-1185">Reference proteome</keyword>
<gene>
    <name evidence="2" type="ORF">VO63_31180</name>
</gene>
<proteinExistence type="predicted"/>
<dbReference type="EMBL" id="LAQS01000071">
    <property type="protein sequence ID" value="KKZ70019.1"/>
    <property type="molecule type" value="Genomic_DNA"/>
</dbReference>
<accession>A0A2P2GGN1</accession>
<evidence type="ECO:0000313" key="2">
    <source>
        <dbReference type="EMBL" id="KKZ70019.1"/>
    </source>
</evidence>
<organism evidence="2 3">
    <name type="scientific">Streptomyces showdoensis</name>
    <dbReference type="NCBI Taxonomy" id="68268"/>
    <lineage>
        <taxon>Bacteria</taxon>
        <taxon>Bacillati</taxon>
        <taxon>Actinomycetota</taxon>
        <taxon>Actinomycetes</taxon>
        <taxon>Kitasatosporales</taxon>
        <taxon>Streptomycetaceae</taxon>
        <taxon>Streptomyces</taxon>
    </lineage>
</organism>
<feature type="compositionally biased region" description="Polar residues" evidence="1">
    <location>
        <begin position="153"/>
        <end position="163"/>
    </location>
</feature>
<evidence type="ECO:0000313" key="3">
    <source>
        <dbReference type="Proteomes" id="UP000265325"/>
    </source>
</evidence>
<reference evidence="2 3" key="1">
    <citation type="submission" date="2015-05" db="EMBL/GenBank/DDBJ databases">
        <title>Draft Genome assembly of Streptomyces showdoensis.</title>
        <authorList>
            <person name="Thapa K.K."/>
            <person name="Metsa-Ketela M."/>
        </authorList>
    </citation>
    <scope>NUCLEOTIDE SEQUENCE [LARGE SCALE GENOMIC DNA]</scope>
    <source>
        <strain evidence="2 3">ATCC 15227</strain>
    </source>
</reference>
<dbReference type="AlphaFoldDB" id="A0A2P2GGN1"/>
<comment type="caution">
    <text evidence="2">The sequence shown here is derived from an EMBL/GenBank/DDBJ whole genome shotgun (WGS) entry which is preliminary data.</text>
</comment>
<name>A0A2P2GGN1_STREW</name>
<protein>
    <submittedName>
        <fullName evidence="2">Uncharacterized protein</fullName>
    </submittedName>
</protein>
<feature type="region of interest" description="Disordered" evidence="1">
    <location>
        <begin position="121"/>
        <end position="163"/>
    </location>
</feature>